<evidence type="ECO:0000256" key="4">
    <source>
        <dbReference type="ARBA" id="ARBA00038355"/>
    </source>
</evidence>
<sequence length="558" mass="62106">MTSLPLTTPASKARESPEARRLRVAFPPERVAGEKGGRRGRRGAPLLSLCLSSATSRGSLLSGGGRARADGRRGRFGGWGRDSGLNSLELTHSREVAGLGLRVGLTVIPPEGFIVSSTTLLKMPALRMKRNFDDDVFRDEFDSKPTKSMKISHFQVSELEQSAVLNLPYKDPHDELDLTTQLAGQDIMIMEAASLDDALGGASLLKDLISEVAVSPNMENDMLVNYEDIRSQLNVVNYFDKDEDANSASYNSCTVNCHEESWGSNEGCSLLDIYNPDDAFSFLLDTPSEFLGSFTALYDEVVPIDSLVNISGRCGVFPLTESTTEASIGNEPCRSEGDMLFSNSEVLEWLNPHLAEEDLPNLVDFTELNSHAVSKEQRARKVTLVLDLDETLVHSTTEQCDDYDFTFPVFFDMKEHMVYVRKRPHLHMFLQKMAEMFEVVIFTASQSVYADQLLDILDPEKKLFSRRYFRESCVFTNTSYTKDLTVVGVDLAKVVIIDNTPQLQVNNGIPIESWFSDSSDEALPQLIPFLETLASADDVRPIIAKKFGDKKDIAEIFQ</sequence>
<dbReference type="GO" id="GO:0004721">
    <property type="term" value="F:phosphoprotein phosphatase activity"/>
    <property type="evidence" value="ECO:0007669"/>
    <property type="project" value="UniProtKB-KW"/>
</dbReference>
<dbReference type="PANTHER" id="PTHR12210">
    <property type="entry name" value="DULLARD PROTEIN PHOSPHATASE"/>
    <property type="match status" value="1"/>
</dbReference>
<dbReference type="Gene3D" id="3.40.50.1000">
    <property type="entry name" value="HAD superfamily/HAD-like"/>
    <property type="match status" value="1"/>
</dbReference>
<dbReference type="Gramene" id="OBART01G25670.1">
    <property type="protein sequence ID" value="OBART01G25670.1"/>
    <property type="gene ID" value="OBART01G25670"/>
</dbReference>
<dbReference type="SMART" id="SM00577">
    <property type="entry name" value="CPDc"/>
    <property type="match status" value="1"/>
</dbReference>
<evidence type="ECO:0000313" key="8">
    <source>
        <dbReference type="Proteomes" id="UP000026960"/>
    </source>
</evidence>
<keyword evidence="2" id="KW-0904">Protein phosphatase</keyword>
<dbReference type="Proteomes" id="UP000026960">
    <property type="component" value="Chromosome 1"/>
</dbReference>
<feature type="compositionally biased region" description="Polar residues" evidence="5">
    <location>
        <begin position="1"/>
        <end position="10"/>
    </location>
</feature>
<protein>
    <recommendedName>
        <fullName evidence="6">FCP1 homology domain-containing protein</fullName>
    </recommendedName>
</protein>
<dbReference type="Pfam" id="PF03031">
    <property type="entry name" value="NIF"/>
    <property type="match status" value="1"/>
</dbReference>
<dbReference type="SUPFAM" id="SSF56784">
    <property type="entry name" value="HAD-like"/>
    <property type="match status" value="1"/>
</dbReference>
<comment type="function">
    <text evidence="3">Probable phosphatase.</text>
</comment>
<reference evidence="7" key="1">
    <citation type="journal article" date="2009" name="Rice">
        <title>De Novo Next Generation Sequencing of Plant Genomes.</title>
        <authorList>
            <person name="Rounsley S."/>
            <person name="Marri P.R."/>
            <person name="Yu Y."/>
            <person name="He R."/>
            <person name="Sisneros N."/>
            <person name="Goicoechea J.L."/>
            <person name="Lee S.J."/>
            <person name="Angelova A."/>
            <person name="Kudrna D."/>
            <person name="Luo M."/>
            <person name="Affourtit J."/>
            <person name="Desany B."/>
            <person name="Knight J."/>
            <person name="Niazi F."/>
            <person name="Egholm M."/>
            <person name="Wing R.A."/>
        </authorList>
    </citation>
    <scope>NUCLEOTIDE SEQUENCE [LARGE SCALE GENOMIC DNA]</scope>
    <source>
        <strain evidence="7">cv. IRGC 105608</strain>
    </source>
</reference>
<evidence type="ECO:0000256" key="3">
    <source>
        <dbReference type="ARBA" id="ARBA00037324"/>
    </source>
</evidence>
<feature type="region of interest" description="Disordered" evidence="5">
    <location>
        <begin position="1"/>
        <end position="20"/>
    </location>
</feature>
<dbReference type="GO" id="GO:0005634">
    <property type="term" value="C:nucleus"/>
    <property type="evidence" value="ECO:0007669"/>
    <property type="project" value="UniProtKB-ARBA"/>
</dbReference>
<keyword evidence="1" id="KW-0378">Hydrolase</keyword>
<organism evidence="7">
    <name type="scientific">Oryza barthii</name>
    <dbReference type="NCBI Taxonomy" id="65489"/>
    <lineage>
        <taxon>Eukaryota</taxon>
        <taxon>Viridiplantae</taxon>
        <taxon>Streptophyta</taxon>
        <taxon>Embryophyta</taxon>
        <taxon>Tracheophyta</taxon>
        <taxon>Spermatophyta</taxon>
        <taxon>Magnoliopsida</taxon>
        <taxon>Liliopsida</taxon>
        <taxon>Poales</taxon>
        <taxon>Poaceae</taxon>
        <taxon>BOP clade</taxon>
        <taxon>Oryzoideae</taxon>
        <taxon>Oryzeae</taxon>
        <taxon>Oryzinae</taxon>
        <taxon>Oryza</taxon>
    </lineage>
</organism>
<feature type="region of interest" description="Disordered" evidence="5">
    <location>
        <begin position="56"/>
        <end position="78"/>
    </location>
</feature>
<dbReference type="eggNOG" id="KOG1605">
    <property type="taxonomic scope" value="Eukaryota"/>
</dbReference>
<dbReference type="EnsemblPlants" id="OBART01G25670.1">
    <property type="protein sequence ID" value="OBART01G25670.1"/>
    <property type="gene ID" value="OBART01G25670"/>
</dbReference>
<evidence type="ECO:0000256" key="1">
    <source>
        <dbReference type="ARBA" id="ARBA00022801"/>
    </source>
</evidence>
<dbReference type="FunFam" id="3.40.50.1000:FF:000015">
    <property type="entry name" value="CTD small phosphatase-like protein 2"/>
    <property type="match status" value="1"/>
</dbReference>
<feature type="domain" description="FCP1 homology" evidence="6">
    <location>
        <begin position="377"/>
        <end position="533"/>
    </location>
</feature>
<evidence type="ECO:0000256" key="2">
    <source>
        <dbReference type="ARBA" id="ARBA00022912"/>
    </source>
</evidence>
<evidence type="ECO:0000259" key="6">
    <source>
        <dbReference type="PROSITE" id="PS50969"/>
    </source>
</evidence>
<dbReference type="InterPro" id="IPR050365">
    <property type="entry name" value="TIM50"/>
</dbReference>
<evidence type="ECO:0000256" key="5">
    <source>
        <dbReference type="SAM" id="MobiDB-lite"/>
    </source>
</evidence>
<accession>A0A0D3ES72</accession>
<dbReference type="CDD" id="cd07521">
    <property type="entry name" value="HAD_FCP1-like"/>
    <property type="match status" value="1"/>
</dbReference>
<evidence type="ECO:0000313" key="7">
    <source>
        <dbReference type="EnsemblPlants" id="OBART01G25670.1"/>
    </source>
</evidence>
<dbReference type="PROSITE" id="PS50969">
    <property type="entry name" value="FCP1"/>
    <property type="match status" value="1"/>
</dbReference>
<name>A0A0D3ES72_9ORYZ</name>
<dbReference type="InterPro" id="IPR036412">
    <property type="entry name" value="HAD-like_sf"/>
</dbReference>
<dbReference type="NCBIfam" id="TIGR02251">
    <property type="entry name" value="HIF-SF_euk"/>
    <property type="match status" value="1"/>
</dbReference>
<dbReference type="InterPro" id="IPR011948">
    <property type="entry name" value="Dullard_phosphatase"/>
</dbReference>
<dbReference type="InterPro" id="IPR023214">
    <property type="entry name" value="HAD_sf"/>
</dbReference>
<keyword evidence="8" id="KW-1185">Reference proteome</keyword>
<dbReference type="STRING" id="65489.A0A0D3ES72"/>
<comment type="similarity">
    <text evidence="4">Belongs to the CTDSPL2 family.</text>
</comment>
<dbReference type="AlphaFoldDB" id="A0A0D3ES72"/>
<reference evidence="7" key="2">
    <citation type="submission" date="2015-03" db="UniProtKB">
        <authorList>
            <consortium name="EnsemblPlants"/>
        </authorList>
    </citation>
    <scope>IDENTIFICATION</scope>
</reference>
<proteinExistence type="inferred from homology"/>
<dbReference type="PaxDb" id="65489-OBART01G25670.1"/>
<dbReference type="InterPro" id="IPR004274">
    <property type="entry name" value="FCP1_dom"/>
</dbReference>